<feature type="domain" description="Outer membrane protein beta-barrel" evidence="7">
    <location>
        <begin position="36"/>
        <end position="218"/>
    </location>
</feature>
<feature type="chain" id="PRO_5031316418" evidence="6">
    <location>
        <begin position="22"/>
        <end position="218"/>
    </location>
</feature>
<dbReference type="InterPro" id="IPR011250">
    <property type="entry name" value="OMP/PagP_B-barrel"/>
</dbReference>
<dbReference type="RefSeq" id="WP_183853312.1">
    <property type="nucleotide sequence ID" value="NZ_JACHOO010000002.1"/>
</dbReference>
<protein>
    <submittedName>
        <fullName evidence="8">Outer membrane immunogenic protein</fullName>
    </submittedName>
</protein>
<dbReference type="Gene3D" id="2.40.160.20">
    <property type="match status" value="1"/>
</dbReference>
<reference evidence="8 9" key="1">
    <citation type="submission" date="2020-08" db="EMBL/GenBank/DDBJ databases">
        <title>Genomic Encyclopedia of Type Strains, Phase IV (KMG-IV): sequencing the most valuable type-strain genomes for metagenomic binning, comparative biology and taxonomic classification.</title>
        <authorList>
            <person name="Goeker M."/>
        </authorList>
    </citation>
    <scope>NUCLEOTIDE SEQUENCE [LARGE SCALE GENOMIC DNA]</scope>
    <source>
        <strain evidence="8 9">DSM 16268</strain>
    </source>
</reference>
<dbReference type="GO" id="GO:0009279">
    <property type="term" value="C:cell outer membrane"/>
    <property type="evidence" value="ECO:0007669"/>
    <property type="project" value="UniProtKB-SubCell"/>
</dbReference>
<proteinExistence type="inferred from homology"/>
<feature type="signal peptide" evidence="6">
    <location>
        <begin position="1"/>
        <end position="21"/>
    </location>
</feature>
<dbReference type="Pfam" id="PF13505">
    <property type="entry name" value="OMP_b-brl"/>
    <property type="match status" value="1"/>
</dbReference>
<comment type="caution">
    <text evidence="8">The sequence shown here is derived from an EMBL/GenBank/DDBJ whole genome shotgun (WGS) entry which is preliminary data.</text>
</comment>
<evidence type="ECO:0000313" key="9">
    <source>
        <dbReference type="Proteomes" id="UP000523821"/>
    </source>
</evidence>
<dbReference type="EMBL" id="JACHOO010000002">
    <property type="protein sequence ID" value="MBB5752027.1"/>
    <property type="molecule type" value="Genomic_DNA"/>
</dbReference>
<dbReference type="Proteomes" id="UP000523821">
    <property type="component" value="Unassembled WGS sequence"/>
</dbReference>
<evidence type="ECO:0000256" key="5">
    <source>
        <dbReference type="ARBA" id="ARBA00038306"/>
    </source>
</evidence>
<keyword evidence="9" id="KW-1185">Reference proteome</keyword>
<dbReference type="SUPFAM" id="SSF56925">
    <property type="entry name" value="OMPA-like"/>
    <property type="match status" value="1"/>
</dbReference>
<dbReference type="PANTHER" id="PTHR34001:SF3">
    <property type="entry name" value="BLL7405 PROTEIN"/>
    <property type="match status" value="1"/>
</dbReference>
<gene>
    <name evidence="8" type="ORF">GGQ63_001079</name>
</gene>
<organism evidence="8 9">
    <name type="scientific">Prosthecomicrobium pneumaticum</name>
    <dbReference type="NCBI Taxonomy" id="81895"/>
    <lineage>
        <taxon>Bacteria</taxon>
        <taxon>Pseudomonadati</taxon>
        <taxon>Pseudomonadota</taxon>
        <taxon>Alphaproteobacteria</taxon>
        <taxon>Hyphomicrobiales</taxon>
        <taxon>Kaistiaceae</taxon>
        <taxon>Prosthecomicrobium</taxon>
    </lineage>
</organism>
<sequence length="218" mass="22653">MRTSLLLAGVALAGFVSVAQAADLTGYEPAPAPVLAPAAPAFDWSGLYIGVHGGYAWSDIDYDSLTSGSFDADGLFGGVQAGYNFQNGPFVIGAEFDFSLSDVSGDTFDGGTISTSSDWGATARLRAGYAFDRFLVYGTGGLAVSDASASVEGVGSDDKTLVGWALGAGVEAFVTQKVSLKVEYLHLDYGSETFDFGPFESDNDVSADIVRAGLNFHF</sequence>
<evidence type="ECO:0000256" key="6">
    <source>
        <dbReference type="SAM" id="SignalP"/>
    </source>
</evidence>
<evidence type="ECO:0000256" key="3">
    <source>
        <dbReference type="ARBA" id="ARBA00023136"/>
    </source>
</evidence>
<evidence type="ECO:0000256" key="4">
    <source>
        <dbReference type="ARBA" id="ARBA00023237"/>
    </source>
</evidence>
<evidence type="ECO:0000313" key="8">
    <source>
        <dbReference type="EMBL" id="MBB5752027.1"/>
    </source>
</evidence>
<comment type="subcellular location">
    <subcellularLocation>
        <location evidence="1">Cell outer membrane</location>
    </subcellularLocation>
</comment>
<dbReference type="PANTHER" id="PTHR34001">
    <property type="entry name" value="BLL7405 PROTEIN"/>
    <property type="match status" value="1"/>
</dbReference>
<keyword evidence="3" id="KW-0472">Membrane</keyword>
<evidence type="ECO:0000256" key="2">
    <source>
        <dbReference type="ARBA" id="ARBA00022729"/>
    </source>
</evidence>
<name>A0A7W9CVB3_9HYPH</name>
<keyword evidence="2 6" id="KW-0732">Signal</keyword>
<comment type="similarity">
    <text evidence="5">Belongs to the Omp25/RopB family.</text>
</comment>
<dbReference type="InterPro" id="IPR027385">
    <property type="entry name" value="Beta-barrel_OMP"/>
</dbReference>
<keyword evidence="4" id="KW-0998">Cell outer membrane</keyword>
<accession>A0A7W9CVB3</accession>
<evidence type="ECO:0000259" key="7">
    <source>
        <dbReference type="Pfam" id="PF13505"/>
    </source>
</evidence>
<evidence type="ECO:0000256" key="1">
    <source>
        <dbReference type="ARBA" id="ARBA00004442"/>
    </source>
</evidence>
<dbReference type="InterPro" id="IPR051692">
    <property type="entry name" value="OMP-like"/>
</dbReference>
<dbReference type="AlphaFoldDB" id="A0A7W9CVB3"/>